<reference evidence="4" key="1">
    <citation type="journal article" date="2007" name="PLoS ONE">
        <title>The first genome sequence of an elite grapevine cultivar (Pinot noir Vitis vinifera L.): coping with a highly heterozygous genome.</title>
        <authorList>
            <person name="Velasco R."/>
            <person name="Zharkikh A."/>
            <person name="Troggio M."/>
            <person name="Cartwright D.A."/>
            <person name="Cestaro A."/>
            <person name="Pruss D."/>
            <person name="Pindo M."/>
            <person name="FitzGerald L.M."/>
            <person name="Vezzulli S."/>
            <person name="Reid J."/>
            <person name="Malacarne G."/>
            <person name="Iliev D."/>
            <person name="Coppola G."/>
            <person name="Wardell B."/>
            <person name="Micheletti D."/>
            <person name="Macalma T."/>
            <person name="Facci M."/>
            <person name="Mitchell J.T."/>
            <person name="Perazzolli M."/>
            <person name="Eldredge G."/>
            <person name="Gatto P."/>
            <person name="Oyzerski R."/>
            <person name="Moretto M."/>
            <person name="Gutin N."/>
            <person name="Stefanini M."/>
            <person name="Chen Y."/>
            <person name="Segala C."/>
            <person name="Davenport C."/>
            <person name="Dematte L."/>
            <person name="Mraz A."/>
            <person name="Battilana J."/>
            <person name="Stormo K."/>
            <person name="Costa F."/>
            <person name="Tao Q."/>
            <person name="Si-Ammour A."/>
            <person name="Harkins T."/>
            <person name="Lackey A."/>
            <person name="Perbost C."/>
            <person name="Taillon B."/>
            <person name="Stella A."/>
            <person name="Solovyev V."/>
            <person name="Fawcett J.A."/>
            <person name="Sterck L."/>
            <person name="Vandepoele K."/>
            <person name="Grando S.M."/>
            <person name="Toppo S."/>
            <person name="Moser C."/>
            <person name="Lanchbury J."/>
            <person name="Bogden R."/>
            <person name="Skolnick M."/>
            <person name="Sgaramella V."/>
            <person name="Bhatnagar S.K."/>
            <person name="Fontana P."/>
            <person name="Gutin A."/>
            <person name="Van de Peer Y."/>
            <person name="Salamini F."/>
            <person name="Viola R."/>
        </authorList>
    </citation>
    <scope>NUCLEOTIDE SEQUENCE</scope>
</reference>
<dbReference type="EMBL" id="AM482913">
    <property type="protein sequence ID" value="CAN81847.1"/>
    <property type="molecule type" value="Genomic_DNA"/>
</dbReference>
<gene>
    <name evidence="4" type="ORF">VITISV_036818</name>
</gene>
<dbReference type="ExpressionAtlas" id="A5C5C8">
    <property type="expression patterns" value="baseline and differential"/>
</dbReference>
<feature type="transmembrane region" description="Helical" evidence="2">
    <location>
        <begin position="179"/>
        <end position="202"/>
    </location>
</feature>
<dbReference type="PANTHER" id="PTHR45932:SF4">
    <property type="entry name" value="PATELLIN-6"/>
    <property type="match status" value="1"/>
</dbReference>
<dbReference type="InterPro" id="IPR001251">
    <property type="entry name" value="CRAL-TRIO_dom"/>
</dbReference>
<protein>
    <recommendedName>
        <fullName evidence="3">CRAL-TRIO domain-containing protein</fullName>
    </recommendedName>
</protein>
<feature type="domain" description="CRAL-TRIO" evidence="3">
    <location>
        <begin position="187"/>
        <end position="247"/>
    </location>
</feature>
<evidence type="ECO:0000256" key="2">
    <source>
        <dbReference type="SAM" id="Phobius"/>
    </source>
</evidence>
<evidence type="ECO:0000259" key="3">
    <source>
        <dbReference type="PROSITE" id="PS50191"/>
    </source>
</evidence>
<name>A5C5C8_VITVI</name>
<feature type="compositionally biased region" description="Polar residues" evidence="1">
    <location>
        <begin position="1"/>
        <end position="20"/>
    </location>
</feature>
<dbReference type="GO" id="GO:0008289">
    <property type="term" value="F:lipid binding"/>
    <property type="evidence" value="ECO:0007669"/>
    <property type="project" value="InterPro"/>
</dbReference>
<dbReference type="CDD" id="cd00170">
    <property type="entry name" value="SEC14"/>
    <property type="match status" value="1"/>
</dbReference>
<dbReference type="InterPro" id="IPR036273">
    <property type="entry name" value="CRAL/TRIO_N_dom_sf"/>
</dbReference>
<dbReference type="SUPFAM" id="SSF46938">
    <property type="entry name" value="CRAL/TRIO N-terminal domain"/>
    <property type="match status" value="1"/>
</dbReference>
<keyword evidence="2" id="KW-1133">Transmembrane helix</keyword>
<dbReference type="InterPro" id="IPR036865">
    <property type="entry name" value="CRAL-TRIO_dom_sf"/>
</dbReference>
<dbReference type="SMART" id="SM00516">
    <property type="entry name" value="SEC14"/>
    <property type="match status" value="1"/>
</dbReference>
<dbReference type="AlphaFoldDB" id="A5C5C8"/>
<proteinExistence type="predicted"/>
<organism evidence="4">
    <name type="scientific">Vitis vinifera</name>
    <name type="common">Grape</name>
    <dbReference type="NCBI Taxonomy" id="29760"/>
    <lineage>
        <taxon>Eukaryota</taxon>
        <taxon>Viridiplantae</taxon>
        <taxon>Streptophyta</taxon>
        <taxon>Embryophyta</taxon>
        <taxon>Tracheophyta</taxon>
        <taxon>Spermatophyta</taxon>
        <taxon>Magnoliopsida</taxon>
        <taxon>eudicotyledons</taxon>
        <taxon>Gunneridae</taxon>
        <taxon>Pentapetalae</taxon>
        <taxon>rosids</taxon>
        <taxon>Vitales</taxon>
        <taxon>Vitaceae</taxon>
        <taxon>Viteae</taxon>
        <taxon>Vitis</taxon>
    </lineage>
</organism>
<feature type="region of interest" description="Disordered" evidence="1">
    <location>
        <begin position="1"/>
        <end position="24"/>
    </location>
</feature>
<dbReference type="OrthoDB" id="75724at2759"/>
<sequence>MEASSPISMQQTPQQDQPEASSRPFRKSFVTSLMEAATLRSPSFKEDTYFVSRLKSSEKALQEFKDKLVASHGSDSIDFRVADSFHMLEKCLAWRKEFRADDVAEEDLGFKELEGVVAYMHGYDREEHPVCYNAYGVFKDKDMYEGIFGDEEKLKKFLRWRVQVLVLERGIKLLHFKPGGVNSIIQIFINVPWYFSILYSMFSPFLTQRSKSKFVISKEGNVAETLYKFTRPEDASVQYGRLSRPSDLQNGPTSPFVSFPLLHAGMALFLFYFERHVAFLR</sequence>
<dbReference type="PROSITE" id="PS50191">
    <property type="entry name" value="CRAL_TRIO"/>
    <property type="match status" value="1"/>
</dbReference>
<evidence type="ECO:0000313" key="4">
    <source>
        <dbReference type="EMBL" id="CAN81847.1"/>
    </source>
</evidence>
<accession>A5C5C8</accession>
<keyword evidence="2" id="KW-0812">Transmembrane</keyword>
<dbReference type="PANTHER" id="PTHR45932">
    <property type="entry name" value="PATELLIN-1"/>
    <property type="match status" value="1"/>
</dbReference>
<evidence type="ECO:0000256" key="1">
    <source>
        <dbReference type="SAM" id="MobiDB-lite"/>
    </source>
</evidence>
<dbReference type="Gene3D" id="3.40.525.10">
    <property type="entry name" value="CRAL-TRIO lipid binding domain"/>
    <property type="match status" value="2"/>
</dbReference>
<dbReference type="InterPro" id="IPR044834">
    <property type="entry name" value="PATL"/>
</dbReference>
<dbReference type="SUPFAM" id="SSF52087">
    <property type="entry name" value="CRAL/TRIO domain"/>
    <property type="match status" value="1"/>
</dbReference>
<keyword evidence="2" id="KW-0472">Membrane</keyword>
<dbReference type="Pfam" id="PF00650">
    <property type="entry name" value="CRAL_TRIO"/>
    <property type="match status" value="1"/>
</dbReference>